<evidence type="ECO:0000313" key="9">
    <source>
        <dbReference type="Proteomes" id="UP000326759"/>
    </source>
</evidence>
<evidence type="ECO:0000256" key="6">
    <source>
        <dbReference type="RuleBase" id="RU361145"/>
    </source>
</evidence>
<keyword evidence="3 5" id="KW-0479">Metal-binding</keyword>
<dbReference type="GO" id="GO:0005737">
    <property type="term" value="C:cytoplasm"/>
    <property type="evidence" value="ECO:0007669"/>
    <property type="project" value="TreeGrafter"/>
</dbReference>
<evidence type="ECO:0000256" key="4">
    <source>
        <dbReference type="ARBA" id="ARBA00023004"/>
    </source>
</evidence>
<comment type="catalytic activity">
    <reaction evidence="6">
        <text>4 Fe(2+) + O2 + 4 H(+) = 4 Fe(3+) + 2 H2O</text>
        <dbReference type="Rhea" id="RHEA:11148"/>
        <dbReference type="ChEBI" id="CHEBI:15377"/>
        <dbReference type="ChEBI" id="CHEBI:15378"/>
        <dbReference type="ChEBI" id="CHEBI:15379"/>
        <dbReference type="ChEBI" id="CHEBI:29033"/>
        <dbReference type="ChEBI" id="CHEBI:29034"/>
        <dbReference type="EC" id="1.16.3.1"/>
    </reaction>
</comment>
<evidence type="ECO:0000259" key="7">
    <source>
        <dbReference type="PROSITE" id="PS50905"/>
    </source>
</evidence>
<evidence type="ECO:0000256" key="5">
    <source>
        <dbReference type="PIRSR" id="PIRSR601519-1"/>
    </source>
</evidence>
<dbReference type="AlphaFoldDB" id="A0A5N5TEY5"/>
<proteinExistence type="inferred from homology"/>
<evidence type="ECO:0000313" key="8">
    <source>
        <dbReference type="EMBL" id="KAB7503685.1"/>
    </source>
</evidence>
<dbReference type="OrthoDB" id="186462at2759"/>
<dbReference type="GO" id="GO:0006879">
    <property type="term" value="P:intracellular iron ion homeostasis"/>
    <property type="evidence" value="ECO:0007669"/>
    <property type="project" value="UniProtKB-KW"/>
</dbReference>
<dbReference type="GO" id="GO:0006826">
    <property type="term" value="P:iron ion transport"/>
    <property type="evidence" value="ECO:0007669"/>
    <property type="project" value="InterPro"/>
</dbReference>
<feature type="binding site" evidence="5">
    <location>
        <position position="26"/>
    </location>
    <ligand>
        <name>Fe cation</name>
        <dbReference type="ChEBI" id="CHEBI:24875"/>
        <label>1</label>
    </ligand>
</feature>
<dbReference type="InterPro" id="IPR001519">
    <property type="entry name" value="Ferritin"/>
</dbReference>
<dbReference type="InterPro" id="IPR009078">
    <property type="entry name" value="Ferritin-like_SF"/>
</dbReference>
<name>A0A5N5TEY5_9CRUS</name>
<reference evidence="8 9" key="1">
    <citation type="journal article" date="2019" name="PLoS Biol.">
        <title>Sex chromosomes control vertical transmission of feminizing Wolbachia symbionts in an isopod.</title>
        <authorList>
            <person name="Becking T."/>
            <person name="Chebbi M.A."/>
            <person name="Giraud I."/>
            <person name="Moumen B."/>
            <person name="Laverre T."/>
            <person name="Caubet Y."/>
            <person name="Peccoud J."/>
            <person name="Gilbert C."/>
            <person name="Cordaux R."/>
        </authorList>
    </citation>
    <scope>NUCLEOTIDE SEQUENCE [LARGE SCALE GENOMIC DNA]</scope>
    <source>
        <strain evidence="8">ANa2</strain>
        <tissue evidence="8">Whole body excluding digestive tract and cuticle</tissue>
    </source>
</reference>
<evidence type="ECO:0000256" key="2">
    <source>
        <dbReference type="ARBA" id="ARBA00022434"/>
    </source>
</evidence>
<dbReference type="PANTHER" id="PTHR11431:SF75">
    <property type="entry name" value="FERRITIN"/>
    <property type="match status" value="1"/>
</dbReference>
<comment type="function">
    <text evidence="6">Stores iron in a soluble, non-toxic, readily available form. Important for iron homeostasis. Iron is taken up in the ferrous form and deposited as ferric hydroxides after oxidation.</text>
</comment>
<dbReference type="Pfam" id="PF00210">
    <property type="entry name" value="Ferritin"/>
    <property type="match status" value="1"/>
</dbReference>
<dbReference type="GO" id="GO:0008198">
    <property type="term" value="F:ferrous iron binding"/>
    <property type="evidence" value="ECO:0007669"/>
    <property type="project" value="TreeGrafter"/>
</dbReference>
<feature type="binding site" evidence="5">
    <location>
        <position position="91"/>
    </location>
    <ligand>
        <name>Fe cation</name>
        <dbReference type="ChEBI" id="CHEBI:24875"/>
        <label>1</label>
    </ligand>
</feature>
<accession>A0A5N5TEY5</accession>
<dbReference type="GO" id="GO:0008199">
    <property type="term" value="F:ferric iron binding"/>
    <property type="evidence" value="ECO:0007669"/>
    <property type="project" value="InterPro"/>
</dbReference>
<dbReference type="InterPro" id="IPR012347">
    <property type="entry name" value="Ferritin-like"/>
</dbReference>
<feature type="binding site" evidence="5">
    <location>
        <position position="29"/>
    </location>
    <ligand>
        <name>Fe cation</name>
        <dbReference type="ChEBI" id="CHEBI:24875"/>
        <label>1</label>
    </ligand>
</feature>
<keyword evidence="2 6" id="KW-0409">Iron storage</keyword>
<dbReference type="EC" id="1.16.3.1" evidence="6"/>
<evidence type="ECO:0000256" key="3">
    <source>
        <dbReference type="ARBA" id="ARBA00022723"/>
    </source>
</evidence>
<evidence type="ECO:0000256" key="1">
    <source>
        <dbReference type="ARBA" id="ARBA00007513"/>
    </source>
</evidence>
<dbReference type="EMBL" id="SEYY01004687">
    <property type="protein sequence ID" value="KAB7503685.1"/>
    <property type="molecule type" value="Genomic_DNA"/>
</dbReference>
<dbReference type="Proteomes" id="UP000326759">
    <property type="component" value="Unassembled WGS sequence"/>
</dbReference>
<keyword evidence="4 5" id="KW-0408">Iron</keyword>
<organism evidence="8 9">
    <name type="scientific">Armadillidium nasatum</name>
    <dbReference type="NCBI Taxonomy" id="96803"/>
    <lineage>
        <taxon>Eukaryota</taxon>
        <taxon>Metazoa</taxon>
        <taxon>Ecdysozoa</taxon>
        <taxon>Arthropoda</taxon>
        <taxon>Crustacea</taxon>
        <taxon>Multicrustacea</taxon>
        <taxon>Malacostraca</taxon>
        <taxon>Eumalacostraca</taxon>
        <taxon>Peracarida</taxon>
        <taxon>Isopoda</taxon>
        <taxon>Oniscidea</taxon>
        <taxon>Crinocheta</taxon>
        <taxon>Armadillidiidae</taxon>
        <taxon>Armadillidium</taxon>
    </lineage>
</organism>
<feature type="domain" description="Ferritin-like diiron" evidence="7">
    <location>
        <begin position="1"/>
        <end position="109"/>
    </location>
</feature>
<dbReference type="SUPFAM" id="SSF47240">
    <property type="entry name" value="Ferritin-like"/>
    <property type="match status" value="1"/>
</dbReference>
<protein>
    <recommendedName>
        <fullName evidence="6">Ferritin</fullName>
        <ecNumber evidence="6">1.16.3.1</ecNumber>
    </recommendedName>
</protein>
<dbReference type="Gene3D" id="1.20.1260.10">
    <property type="match status" value="1"/>
</dbReference>
<dbReference type="GO" id="GO:0004322">
    <property type="term" value="F:ferroxidase activity"/>
    <property type="evidence" value="ECO:0007669"/>
    <property type="project" value="UniProtKB-EC"/>
</dbReference>
<feature type="binding site" evidence="5">
    <location>
        <position position="71"/>
    </location>
    <ligand>
        <name>Fe cation</name>
        <dbReference type="ChEBI" id="CHEBI:24875"/>
        <label>1</label>
    </ligand>
</feature>
<gene>
    <name evidence="8" type="primary">fth1-a</name>
    <name evidence="8" type="ORF">Anas_05880</name>
</gene>
<sequence>MSSYFAQDDVSLPGLAAYYKVASDEEREHAIKFINYQIKRGGKVQIECIRAPPTNNWENALKSLEVSLALEKRKSDSHLTKYLEDEFLEEQVQAIKELGDYVTQIKRAGPQGIGRIFI</sequence>
<keyword evidence="9" id="KW-1185">Reference proteome</keyword>
<dbReference type="CDD" id="cd01056">
    <property type="entry name" value="Euk_Ferritin"/>
    <property type="match status" value="1"/>
</dbReference>
<comment type="similarity">
    <text evidence="1 6">Belongs to the ferritin family.</text>
</comment>
<comment type="caution">
    <text evidence="8">The sequence shown here is derived from an EMBL/GenBank/DDBJ whole genome shotgun (WGS) entry which is preliminary data.</text>
</comment>
<dbReference type="PANTHER" id="PTHR11431">
    <property type="entry name" value="FERRITIN"/>
    <property type="match status" value="1"/>
</dbReference>
<keyword evidence="6" id="KW-0560">Oxidoreductase</keyword>
<dbReference type="InterPro" id="IPR009040">
    <property type="entry name" value="Ferritin-like_diiron"/>
</dbReference>
<dbReference type="InterPro" id="IPR008331">
    <property type="entry name" value="Ferritin_DPS_dom"/>
</dbReference>
<dbReference type="PROSITE" id="PS50905">
    <property type="entry name" value="FERRITIN_LIKE"/>
    <property type="match status" value="1"/>
</dbReference>